<dbReference type="AlphaFoldDB" id="A0A558QWQ0"/>
<accession>A0A558QWQ0</accession>
<proteinExistence type="predicted"/>
<dbReference type="InterPro" id="IPR012495">
    <property type="entry name" value="TadE-like_dom"/>
</dbReference>
<dbReference type="Proteomes" id="UP000318681">
    <property type="component" value="Unassembled WGS sequence"/>
</dbReference>
<dbReference type="EMBL" id="VNIM01000084">
    <property type="protein sequence ID" value="TVV71571.1"/>
    <property type="molecule type" value="Genomic_DNA"/>
</dbReference>
<protein>
    <submittedName>
        <fullName evidence="2">Pilus assembly protein</fullName>
    </submittedName>
</protein>
<feature type="domain" description="TadE-like" evidence="1">
    <location>
        <begin position="1"/>
        <end position="39"/>
    </location>
</feature>
<evidence type="ECO:0000313" key="3">
    <source>
        <dbReference type="Proteomes" id="UP000318681"/>
    </source>
</evidence>
<evidence type="ECO:0000313" key="2">
    <source>
        <dbReference type="EMBL" id="TVV71571.1"/>
    </source>
</evidence>
<keyword evidence="3" id="KW-1185">Reference proteome</keyword>
<dbReference type="OrthoDB" id="7432392at2"/>
<gene>
    <name evidence="2" type="ORF">FOY91_16550</name>
</gene>
<sequence length="201" mass="22023">MIEFALVLPVLILLALGGLELWNFGMANLRISQIAMTTADNAARVRNQISEADINELMTGAKFIGRNIKFADNGRIILSSLEPNKLTDTRKGYKIGWQRCAGKMTVVSAYGVEGKGATDNSLQYGMGPSLINANKIKPADDTAVMYVEVNYTYQPIVAGRWISETTIRAERAFNVRQRVDQVMKPGGVADADIAKCTKYTA</sequence>
<comment type="caution">
    <text evidence="2">The sequence shown here is derived from an EMBL/GenBank/DDBJ whole genome shotgun (WGS) entry which is preliminary data.</text>
</comment>
<dbReference type="Pfam" id="PF07811">
    <property type="entry name" value="TadE"/>
    <property type="match status" value="1"/>
</dbReference>
<evidence type="ECO:0000259" key="1">
    <source>
        <dbReference type="Pfam" id="PF07811"/>
    </source>
</evidence>
<name>A0A558QWQ0_9SPHN</name>
<reference evidence="2 3" key="1">
    <citation type="submission" date="2019-07" db="EMBL/GenBank/DDBJ databases">
        <title>Sphingomonas solaris sp. nov., isolated from a solar panel from Boston, Massachusetts.</title>
        <authorList>
            <person name="Tanner K."/>
            <person name="Pascual J."/>
            <person name="Mancuso C."/>
            <person name="Pereto J."/>
            <person name="Khalil A."/>
            <person name="Vilanova C."/>
        </authorList>
    </citation>
    <scope>NUCLEOTIDE SEQUENCE [LARGE SCALE GENOMIC DNA]</scope>
    <source>
        <strain evidence="2 3">R4DWN</strain>
    </source>
</reference>
<organism evidence="2 3">
    <name type="scientific">Alterirhizorhabdus solaris</name>
    <dbReference type="NCBI Taxonomy" id="2529389"/>
    <lineage>
        <taxon>Bacteria</taxon>
        <taxon>Pseudomonadati</taxon>
        <taxon>Pseudomonadota</taxon>
        <taxon>Alphaproteobacteria</taxon>
        <taxon>Sphingomonadales</taxon>
        <taxon>Rhizorhabdaceae</taxon>
        <taxon>Alterirhizorhabdus</taxon>
    </lineage>
</organism>